<evidence type="ECO:0000256" key="1">
    <source>
        <dbReference type="SAM" id="MobiDB-lite"/>
    </source>
</evidence>
<dbReference type="EMBL" id="JXRQ01000030">
    <property type="protein sequence ID" value="KIL42832.1"/>
    <property type="molecule type" value="Genomic_DNA"/>
</dbReference>
<comment type="caution">
    <text evidence="3">The sequence shown here is derived from an EMBL/GenBank/DDBJ whole genome shotgun (WGS) entry which is preliminary data.</text>
</comment>
<evidence type="ECO:0000313" key="3">
    <source>
        <dbReference type="EMBL" id="KIL42832.1"/>
    </source>
</evidence>
<protein>
    <submittedName>
        <fullName evidence="3">Uncharacterized protein</fullName>
    </submittedName>
</protein>
<feature type="region of interest" description="Disordered" evidence="1">
    <location>
        <begin position="151"/>
        <end position="182"/>
    </location>
</feature>
<dbReference type="AlphaFoldDB" id="A0A0C2V191"/>
<keyword evidence="2" id="KW-1133">Transmembrane helix</keyword>
<name>A0A0C2V191_9BACL</name>
<feature type="transmembrane region" description="Helical" evidence="2">
    <location>
        <begin position="98"/>
        <end position="118"/>
    </location>
</feature>
<evidence type="ECO:0000313" key="4">
    <source>
        <dbReference type="Proteomes" id="UP000031950"/>
    </source>
</evidence>
<dbReference type="PATRIC" id="fig|135826.4.peg.3438"/>
<feature type="region of interest" description="Disordered" evidence="1">
    <location>
        <begin position="212"/>
        <end position="233"/>
    </location>
</feature>
<feature type="compositionally biased region" description="Acidic residues" evidence="1">
    <location>
        <begin position="173"/>
        <end position="182"/>
    </location>
</feature>
<organism evidence="3 4">
    <name type="scientific">Jeotgalibacillus alimentarius</name>
    <dbReference type="NCBI Taxonomy" id="135826"/>
    <lineage>
        <taxon>Bacteria</taxon>
        <taxon>Bacillati</taxon>
        <taxon>Bacillota</taxon>
        <taxon>Bacilli</taxon>
        <taxon>Bacillales</taxon>
        <taxon>Caryophanaceae</taxon>
        <taxon>Jeotgalibacillus</taxon>
    </lineage>
</organism>
<accession>A0A0C2V191</accession>
<gene>
    <name evidence="3" type="ORF">KP77_34620</name>
</gene>
<feature type="compositionally biased region" description="Polar residues" evidence="1">
    <location>
        <begin position="220"/>
        <end position="233"/>
    </location>
</feature>
<proteinExistence type="predicted"/>
<dbReference type="Proteomes" id="UP000031950">
    <property type="component" value="Unassembled WGS sequence"/>
</dbReference>
<reference evidence="3 4" key="1">
    <citation type="submission" date="2015-01" db="EMBL/GenBank/DDBJ databases">
        <title>Genome sequence of Jeotgalibacillus alimentarius.</title>
        <authorList>
            <person name="Goh K.M."/>
            <person name="Chan K.-G."/>
            <person name="Yaakop A.S."/>
            <person name="Ee R."/>
            <person name="Gan H.M."/>
            <person name="Chan C.S."/>
        </authorList>
    </citation>
    <scope>NUCLEOTIDE SEQUENCE [LARGE SCALE GENOMIC DNA]</scope>
    <source>
        <strain evidence="3 4">YKJ-13</strain>
    </source>
</reference>
<keyword evidence="2" id="KW-0472">Membrane</keyword>
<evidence type="ECO:0000256" key="2">
    <source>
        <dbReference type="SAM" id="Phobius"/>
    </source>
</evidence>
<keyword evidence="2" id="KW-0812">Transmembrane</keyword>
<sequence>MWLECWITTFQKEGFFRKHIFKDTIFSTLSRLHSIYLSEEVVKETISLLKPSEQGTKPDNYKEYNKDYNDVILQFDELKKELREGQHTPAKKEQNNTLLWLMGAVIAILLMVTIVTNITSQPDYKDYSYEEDPYILEDEADAEGLISEEFNSESEETANNSSSQKSIESFQDSFEDQDESYDTYEDDLSYYEEPVTENDSSVEESAEKIYTADVAEESPAGSNTESIQTSNGTFTVGSTKEQVQAVMGTPTSIESILNMWRYDMSSIDFDDQDRVIGWNDLSNNLNYSFPTNSAAEIITTGSTKEEVVAVMGVPSSIEPILNNWRYDMSSIDFNDQDQVVGWNDLSNNLIIGISTNMAASTFTLGSSKEEVLSAMGTPSSIEPILNTWRYEMSSVDFDDQDQVVGRNDLSNNLNIR</sequence>
<dbReference type="STRING" id="135826.KP77_34620"/>
<keyword evidence="4" id="KW-1185">Reference proteome</keyword>